<dbReference type="AlphaFoldDB" id="A0AAV1K678"/>
<dbReference type="EMBL" id="CAVLGL010000001">
    <property type="protein sequence ID" value="CAK1578615.1"/>
    <property type="molecule type" value="Genomic_DNA"/>
</dbReference>
<accession>A0AAV1K678</accession>
<dbReference type="InterPro" id="IPR032135">
    <property type="entry name" value="DUF4817"/>
</dbReference>
<evidence type="ECO:0000313" key="2">
    <source>
        <dbReference type="EMBL" id="CAK1578615.1"/>
    </source>
</evidence>
<dbReference type="Pfam" id="PF16087">
    <property type="entry name" value="DUF4817"/>
    <property type="match status" value="1"/>
</dbReference>
<gene>
    <name evidence="2" type="ORF">PARMNEM_LOCUS671</name>
</gene>
<dbReference type="Gene3D" id="3.30.420.10">
    <property type="entry name" value="Ribonuclease H-like superfamily/Ribonuclease H"/>
    <property type="match status" value="1"/>
</dbReference>
<dbReference type="InterPro" id="IPR036397">
    <property type="entry name" value="RNaseH_sf"/>
</dbReference>
<name>A0AAV1K678_9NEOP</name>
<evidence type="ECO:0000313" key="3">
    <source>
        <dbReference type="Proteomes" id="UP001314205"/>
    </source>
</evidence>
<reference evidence="2 3" key="1">
    <citation type="submission" date="2023-11" db="EMBL/GenBank/DDBJ databases">
        <authorList>
            <person name="Hedman E."/>
            <person name="Englund M."/>
            <person name="Stromberg M."/>
            <person name="Nyberg Akerstrom W."/>
            <person name="Nylinder S."/>
            <person name="Jareborg N."/>
            <person name="Kallberg Y."/>
            <person name="Kronander E."/>
        </authorList>
    </citation>
    <scope>NUCLEOTIDE SEQUENCE [LARGE SCALE GENOMIC DNA]</scope>
</reference>
<dbReference type="PANTHER" id="PTHR47326">
    <property type="entry name" value="TRANSPOSABLE ELEMENT TC3 TRANSPOSASE-LIKE PROTEIN"/>
    <property type="match status" value="1"/>
</dbReference>
<proteinExistence type="predicted"/>
<feature type="domain" description="DUF4817" evidence="1">
    <location>
        <begin position="5"/>
        <end position="60"/>
    </location>
</feature>
<organism evidence="2 3">
    <name type="scientific">Parnassius mnemosyne</name>
    <name type="common">clouded apollo</name>
    <dbReference type="NCBI Taxonomy" id="213953"/>
    <lineage>
        <taxon>Eukaryota</taxon>
        <taxon>Metazoa</taxon>
        <taxon>Ecdysozoa</taxon>
        <taxon>Arthropoda</taxon>
        <taxon>Hexapoda</taxon>
        <taxon>Insecta</taxon>
        <taxon>Pterygota</taxon>
        <taxon>Neoptera</taxon>
        <taxon>Endopterygota</taxon>
        <taxon>Lepidoptera</taxon>
        <taxon>Glossata</taxon>
        <taxon>Ditrysia</taxon>
        <taxon>Papilionoidea</taxon>
        <taxon>Papilionidae</taxon>
        <taxon>Parnassiinae</taxon>
        <taxon>Parnassini</taxon>
        <taxon>Parnassius</taxon>
        <taxon>Driopa</taxon>
    </lineage>
</organism>
<keyword evidence="3" id="KW-1185">Reference proteome</keyword>
<dbReference type="GO" id="GO:0003676">
    <property type="term" value="F:nucleic acid binding"/>
    <property type="evidence" value="ECO:0007669"/>
    <property type="project" value="InterPro"/>
</dbReference>
<sequence>MRWNSEERAFAVEAYFSRGCSVIATQRAFRNRFNLAPSAPVPDRKSIVMWVTTFRQTASVTKRRTGVPRPIRSPENIEAVRASMLRSPRRSARKHASALGLSSRSVRRILHEDLHFHPYKMATVQELSKRDYDSRRNACEILLDVVPEDAIVFFSDEAHFHLCGSVNKQNMRYWADTNPRELHERPLHSPKVTVWCAISSAAIIGPWFFEENEVTVTVNSGRYVNMLQEFFLPRLDALDLGDIWFQQDGATAHTARASMAVLREHFPERLISIRGDLQWPARSPDLSPCDFFLWGFLKSRVYVNRPRTLQDLKNNIQEEIANITPALLQRVMTNTRNRYTQCIENKGRHLPDLIFKTK</sequence>
<dbReference type="Proteomes" id="UP001314205">
    <property type="component" value="Unassembled WGS sequence"/>
</dbReference>
<comment type="caution">
    <text evidence="2">The sequence shown here is derived from an EMBL/GenBank/DDBJ whole genome shotgun (WGS) entry which is preliminary data.</text>
</comment>
<evidence type="ECO:0000259" key="1">
    <source>
        <dbReference type="Pfam" id="PF16087"/>
    </source>
</evidence>
<protein>
    <recommendedName>
        <fullName evidence="1">DUF4817 domain-containing protein</fullName>
    </recommendedName>
</protein>
<dbReference type="PANTHER" id="PTHR47326:SF1">
    <property type="entry name" value="HTH PSQ-TYPE DOMAIN-CONTAINING PROTEIN"/>
    <property type="match status" value="1"/>
</dbReference>